<dbReference type="OrthoDB" id="9816534at2"/>
<organism evidence="2 3">
    <name type="scientific">Roseinatronobacter monicus</name>
    <dbReference type="NCBI Taxonomy" id="393481"/>
    <lineage>
        <taxon>Bacteria</taxon>
        <taxon>Pseudomonadati</taxon>
        <taxon>Pseudomonadota</taxon>
        <taxon>Alphaproteobacteria</taxon>
        <taxon>Rhodobacterales</taxon>
        <taxon>Paracoccaceae</taxon>
        <taxon>Roseinatronobacter</taxon>
    </lineage>
</organism>
<dbReference type="EMBL" id="VFPT01000001">
    <property type="protein sequence ID" value="TQM94932.1"/>
    <property type="molecule type" value="Genomic_DNA"/>
</dbReference>
<gene>
    <name evidence="2" type="ORF">BD293_3624</name>
</gene>
<keyword evidence="3" id="KW-1185">Reference proteome</keyword>
<evidence type="ECO:0000313" key="2">
    <source>
        <dbReference type="EMBL" id="TQM94932.1"/>
    </source>
</evidence>
<dbReference type="RefSeq" id="WP_142084039.1">
    <property type="nucleotide sequence ID" value="NZ_VFPT01000001.1"/>
</dbReference>
<evidence type="ECO:0000259" key="1">
    <source>
        <dbReference type="Pfam" id="PF13175"/>
    </source>
</evidence>
<dbReference type="AlphaFoldDB" id="A0A543KIP8"/>
<reference evidence="2 3" key="1">
    <citation type="submission" date="2019-06" db="EMBL/GenBank/DDBJ databases">
        <title>Genomic Encyclopedia of Archaeal and Bacterial Type Strains, Phase II (KMG-II): from individual species to whole genera.</title>
        <authorList>
            <person name="Goeker M."/>
        </authorList>
    </citation>
    <scope>NUCLEOTIDE SEQUENCE [LARGE SCALE GENOMIC DNA]</scope>
    <source>
        <strain evidence="2 3">DSM 18423</strain>
    </source>
</reference>
<feature type="domain" description="Endonuclease GajA/Old nuclease/RecF-like AAA" evidence="1">
    <location>
        <begin position="1"/>
        <end position="31"/>
    </location>
</feature>
<dbReference type="Gene3D" id="3.40.50.300">
    <property type="entry name" value="P-loop containing nucleotide triphosphate hydrolases"/>
    <property type="match status" value="1"/>
</dbReference>
<dbReference type="InterPro" id="IPR041685">
    <property type="entry name" value="AAA_GajA/Old/RecF-like"/>
</dbReference>
<evidence type="ECO:0000313" key="3">
    <source>
        <dbReference type="Proteomes" id="UP000320582"/>
    </source>
</evidence>
<dbReference type="Proteomes" id="UP000320582">
    <property type="component" value="Unassembled WGS sequence"/>
</dbReference>
<proteinExistence type="predicted"/>
<protein>
    <submittedName>
        <fullName evidence="2">AAA ATPase-like protein</fullName>
    </submittedName>
</protein>
<name>A0A543KIP8_9RHOB</name>
<sequence>MYLKKISIRNFRRLKDVAIDFEEKETVFVGP</sequence>
<accession>A0A543KIP8</accession>
<comment type="caution">
    <text evidence="2">The sequence shown here is derived from an EMBL/GenBank/DDBJ whole genome shotgun (WGS) entry which is preliminary data.</text>
</comment>
<dbReference type="Pfam" id="PF13175">
    <property type="entry name" value="AAA_15"/>
    <property type="match status" value="1"/>
</dbReference>
<dbReference type="InterPro" id="IPR027417">
    <property type="entry name" value="P-loop_NTPase"/>
</dbReference>